<dbReference type="RefSeq" id="WP_204820808.1">
    <property type="nucleotide sequence ID" value="NZ_JANHOF010000031.1"/>
</dbReference>
<feature type="domain" description="ABC transmembrane type-1" evidence="9">
    <location>
        <begin position="100"/>
        <end position="319"/>
    </location>
</feature>
<evidence type="ECO:0000256" key="1">
    <source>
        <dbReference type="ARBA" id="ARBA00004651"/>
    </source>
</evidence>
<feature type="transmembrane region" description="Helical" evidence="7">
    <location>
        <begin position="300"/>
        <end position="324"/>
    </location>
</feature>
<accession>A0ABV6J2M0</accession>
<feature type="region of interest" description="Disordered" evidence="8">
    <location>
        <begin position="1"/>
        <end position="22"/>
    </location>
</feature>
<organism evidence="10 11">
    <name type="scientific">Paenibacillus mendelii</name>
    <dbReference type="NCBI Taxonomy" id="206163"/>
    <lineage>
        <taxon>Bacteria</taxon>
        <taxon>Bacillati</taxon>
        <taxon>Bacillota</taxon>
        <taxon>Bacilli</taxon>
        <taxon>Bacillales</taxon>
        <taxon>Paenibacillaceae</taxon>
        <taxon>Paenibacillus</taxon>
    </lineage>
</organism>
<gene>
    <name evidence="10" type="ORF">ACFFJ8_01865</name>
</gene>
<dbReference type="CDD" id="cd06261">
    <property type="entry name" value="TM_PBP2"/>
    <property type="match status" value="1"/>
</dbReference>
<dbReference type="Pfam" id="PF00528">
    <property type="entry name" value="BPD_transp_1"/>
    <property type="match status" value="1"/>
</dbReference>
<feature type="transmembrane region" description="Helical" evidence="7">
    <location>
        <begin position="249"/>
        <end position="270"/>
    </location>
</feature>
<proteinExistence type="inferred from homology"/>
<evidence type="ECO:0000256" key="4">
    <source>
        <dbReference type="ARBA" id="ARBA00022692"/>
    </source>
</evidence>
<evidence type="ECO:0000256" key="6">
    <source>
        <dbReference type="ARBA" id="ARBA00023136"/>
    </source>
</evidence>
<sequence length="329" mass="36838">MTGNATTLSEKRSSAPAVGSKPSISRRIHGLIIEMWKYRLSYAFIFPFMAMFIIFILIPVVAGVLLSFTYFNAFDFPSWRGWLNYQNLFSQDVVFLQHVLPNSFKFAVFVGPVGYLLAFLLAWLISQLPSTLRTWYALAMYAPSLSAGVAMTVVWTVMFTGDRSGYINSFLLKWGIIDKPVYLLLDQDYLLNIMIVISIWSSMGIGFLAILAGILNVDKQLYEAGKIDGISSRLQEVWYITVPMMKPQMMFAAIMAIVHTIKSGGIGVALSGSNPTPNYAGQLLLDHIGDYGFIRFELGYASAISIFVLLLCYVLSKFFGFLFAPKEDE</sequence>
<keyword evidence="6 7" id="KW-0472">Membrane</keyword>
<reference evidence="10 11" key="1">
    <citation type="submission" date="2024-09" db="EMBL/GenBank/DDBJ databases">
        <authorList>
            <person name="Sun Q."/>
            <person name="Mori K."/>
        </authorList>
    </citation>
    <scope>NUCLEOTIDE SEQUENCE [LARGE SCALE GENOMIC DNA]</scope>
    <source>
        <strain evidence="10 11">CCM 4839</strain>
    </source>
</reference>
<dbReference type="PANTHER" id="PTHR43005:SF1">
    <property type="entry name" value="SPERMIDINE_PUTRESCINE TRANSPORT SYSTEM PERMEASE PROTEIN"/>
    <property type="match status" value="1"/>
</dbReference>
<feature type="transmembrane region" description="Helical" evidence="7">
    <location>
        <begin position="138"/>
        <end position="158"/>
    </location>
</feature>
<protein>
    <submittedName>
        <fullName evidence="10">Carbohydrate ABC transporter permease</fullName>
    </submittedName>
</protein>
<dbReference type="InterPro" id="IPR035906">
    <property type="entry name" value="MetI-like_sf"/>
</dbReference>
<feature type="transmembrane region" description="Helical" evidence="7">
    <location>
        <begin position="106"/>
        <end position="126"/>
    </location>
</feature>
<keyword evidence="11" id="KW-1185">Reference proteome</keyword>
<evidence type="ECO:0000313" key="11">
    <source>
        <dbReference type="Proteomes" id="UP001589818"/>
    </source>
</evidence>
<name>A0ABV6J2M0_9BACL</name>
<evidence type="ECO:0000256" key="8">
    <source>
        <dbReference type="SAM" id="MobiDB-lite"/>
    </source>
</evidence>
<evidence type="ECO:0000256" key="5">
    <source>
        <dbReference type="ARBA" id="ARBA00022989"/>
    </source>
</evidence>
<evidence type="ECO:0000256" key="2">
    <source>
        <dbReference type="ARBA" id="ARBA00022448"/>
    </source>
</evidence>
<dbReference type="SUPFAM" id="SSF161098">
    <property type="entry name" value="MetI-like"/>
    <property type="match status" value="1"/>
</dbReference>
<dbReference type="Gene3D" id="1.10.3720.10">
    <property type="entry name" value="MetI-like"/>
    <property type="match status" value="1"/>
</dbReference>
<evidence type="ECO:0000313" key="10">
    <source>
        <dbReference type="EMBL" id="MFC0390113.1"/>
    </source>
</evidence>
<keyword evidence="3" id="KW-1003">Cell membrane</keyword>
<feature type="transmembrane region" description="Helical" evidence="7">
    <location>
        <begin position="189"/>
        <end position="217"/>
    </location>
</feature>
<evidence type="ECO:0000256" key="3">
    <source>
        <dbReference type="ARBA" id="ARBA00022475"/>
    </source>
</evidence>
<dbReference type="Proteomes" id="UP001589818">
    <property type="component" value="Unassembled WGS sequence"/>
</dbReference>
<keyword evidence="4 7" id="KW-0812">Transmembrane</keyword>
<keyword evidence="2 7" id="KW-0813">Transport</keyword>
<comment type="similarity">
    <text evidence="7">Belongs to the binding-protein-dependent transport system permease family.</text>
</comment>
<dbReference type="EMBL" id="JBHLVF010000006">
    <property type="protein sequence ID" value="MFC0390113.1"/>
    <property type="molecule type" value="Genomic_DNA"/>
</dbReference>
<keyword evidence="5 7" id="KW-1133">Transmembrane helix</keyword>
<comment type="caution">
    <text evidence="10">The sequence shown here is derived from an EMBL/GenBank/DDBJ whole genome shotgun (WGS) entry which is preliminary data.</text>
</comment>
<feature type="transmembrane region" description="Helical" evidence="7">
    <location>
        <begin position="42"/>
        <end position="71"/>
    </location>
</feature>
<comment type="subcellular location">
    <subcellularLocation>
        <location evidence="1 7">Cell membrane</location>
        <topology evidence="1 7">Multi-pass membrane protein</topology>
    </subcellularLocation>
</comment>
<dbReference type="PANTHER" id="PTHR43005">
    <property type="entry name" value="BLR7065 PROTEIN"/>
    <property type="match status" value="1"/>
</dbReference>
<dbReference type="InterPro" id="IPR000515">
    <property type="entry name" value="MetI-like"/>
</dbReference>
<evidence type="ECO:0000256" key="7">
    <source>
        <dbReference type="RuleBase" id="RU363032"/>
    </source>
</evidence>
<evidence type="ECO:0000259" key="9">
    <source>
        <dbReference type="PROSITE" id="PS50928"/>
    </source>
</evidence>
<dbReference type="PROSITE" id="PS50928">
    <property type="entry name" value="ABC_TM1"/>
    <property type="match status" value="1"/>
</dbReference>